<proteinExistence type="predicted"/>
<name>A0A8A4TMT8_SULCO</name>
<reference evidence="1" key="1">
    <citation type="submission" date="2021-03" db="EMBL/GenBank/DDBJ databases">
        <title>Acanthopleuribacteraceae sp. M133.</title>
        <authorList>
            <person name="Wang G."/>
        </authorList>
    </citation>
    <scope>NUCLEOTIDE SEQUENCE</scope>
    <source>
        <strain evidence="1">M133</strain>
    </source>
</reference>
<protein>
    <submittedName>
        <fullName evidence="1">Uncharacterized protein</fullName>
    </submittedName>
</protein>
<keyword evidence="2" id="KW-1185">Reference proteome</keyword>
<dbReference type="KEGG" id="scor:J3U87_31975"/>
<accession>A0A8A4TMT8</accession>
<gene>
    <name evidence="1" type="ORF">J3U87_31975</name>
</gene>
<dbReference type="AlphaFoldDB" id="A0A8A4TMT8"/>
<dbReference type="EMBL" id="CP071793">
    <property type="protein sequence ID" value="QTD50228.1"/>
    <property type="molecule type" value="Genomic_DNA"/>
</dbReference>
<evidence type="ECO:0000313" key="2">
    <source>
        <dbReference type="Proteomes" id="UP000663929"/>
    </source>
</evidence>
<organism evidence="1 2">
    <name type="scientific">Sulfidibacter corallicola</name>
    <dbReference type="NCBI Taxonomy" id="2818388"/>
    <lineage>
        <taxon>Bacteria</taxon>
        <taxon>Pseudomonadati</taxon>
        <taxon>Acidobacteriota</taxon>
        <taxon>Holophagae</taxon>
        <taxon>Acanthopleuribacterales</taxon>
        <taxon>Acanthopleuribacteraceae</taxon>
        <taxon>Sulfidibacter</taxon>
    </lineage>
</organism>
<sequence>MEWIFDGRLLQANVLGLRLLTRLRGFPLEKTCRGGLGGCENGVERSGELNRVKFAHQQRLVEDETAADLFRTIQSRMVNPS</sequence>
<dbReference type="Proteomes" id="UP000663929">
    <property type="component" value="Chromosome"/>
</dbReference>
<evidence type="ECO:0000313" key="1">
    <source>
        <dbReference type="EMBL" id="QTD50228.1"/>
    </source>
</evidence>
<dbReference type="RefSeq" id="WP_237379857.1">
    <property type="nucleotide sequence ID" value="NZ_CP071793.1"/>
</dbReference>